<accession>A0A5Q2WF76</accession>
<reference evidence="1 2" key="1">
    <citation type="submission" date="2019-10" db="EMBL/GenBank/DDBJ databases">
        <authorList>
            <person name="Jorgensen H.J."/>
            <person name="Tolsma S."/>
            <person name="Caruso S.M."/>
            <person name="Garlena R.A."/>
            <person name="Russell D.A."/>
            <person name="Pope W.H."/>
            <person name="Jacobs-Se D."/>
            <person name="Hatfull G.F."/>
        </authorList>
    </citation>
    <scope>NUCLEOTIDE SEQUENCE [LARGE SCALE GENOMIC DNA]</scope>
</reference>
<proteinExistence type="predicted"/>
<gene>
    <name evidence="1" type="primary">91</name>
    <name evidence="1" type="ORF">SEA_QUESADILLA_91</name>
</gene>
<name>A0A5Q2WF76_9CAUD</name>
<protein>
    <recommendedName>
        <fullName evidence="3">DUF945 domain-containing protein</fullName>
    </recommendedName>
</protein>
<dbReference type="Proteomes" id="UP000370142">
    <property type="component" value="Segment"/>
</dbReference>
<dbReference type="InterPro" id="IPR026325">
    <property type="entry name" value="DUF932"/>
</dbReference>
<dbReference type="RefSeq" id="YP_009949847.1">
    <property type="nucleotide sequence ID" value="NC_051584.1"/>
</dbReference>
<dbReference type="NCBIfam" id="TIGR03299">
    <property type="entry name" value="LGT_TIGR03299"/>
    <property type="match status" value="1"/>
</dbReference>
<dbReference type="KEGG" id="vg:60321255"/>
<dbReference type="Pfam" id="PF06067">
    <property type="entry name" value="DUF932"/>
    <property type="match status" value="1"/>
</dbReference>
<organism evidence="1 2">
    <name type="scientific">Mycobacterium phage Quesadilla</name>
    <dbReference type="NCBI Taxonomy" id="2664226"/>
    <lineage>
        <taxon>Viruses</taxon>
        <taxon>Duplodnaviria</taxon>
        <taxon>Heunggongvirae</taxon>
        <taxon>Uroviricota</taxon>
        <taxon>Caudoviricetes</taxon>
        <taxon>Bclasvirinae</taxon>
        <taxon>Quesadillavirus</taxon>
        <taxon>Quesadillavirus quesadilla</taxon>
    </lineage>
</organism>
<sequence length="347" mass="38173">MGHLIDNNGTEFAFADSREDAWHQLGQQVGREMEPEEALSAAHMLGWNVRKEPLMVQLPDGSIAPLEGQFVVIRDNPWTGKPEPLATVGRFFQPTQNERSTQLLYDITDQSGAHIQTIGALRGGRETFVTMLMPTHVEFTGAGGFTDKTEMYLAVLNNHDGQGKLRAMISPVRIVCANTQRLAEQQAVSTVGLRHTGEMEVKMEEVRRLLGITFRYIDTYAAEMEALVKAERDEAWTRAVLNDVFGVSKAESDRARNSRVGTVSKVMELMRVSPSIAPFEGTAYAAYNAVTEYADHFMPVLGKGDQAGKRALRSILSPEVAQLKGRAAVALKEALPMTAEQLLAAAN</sequence>
<dbReference type="EMBL" id="MN617843">
    <property type="protein sequence ID" value="QGH75339.1"/>
    <property type="molecule type" value="Genomic_DNA"/>
</dbReference>
<evidence type="ECO:0008006" key="3">
    <source>
        <dbReference type="Google" id="ProtNLM"/>
    </source>
</evidence>
<dbReference type="InterPro" id="IPR017686">
    <property type="entry name" value="Phg/plasmid-like_prot"/>
</dbReference>
<evidence type="ECO:0000313" key="1">
    <source>
        <dbReference type="EMBL" id="QGH75339.1"/>
    </source>
</evidence>
<evidence type="ECO:0000313" key="2">
    <source>
        <dbReference type="Proteomes" id="UP000370142"/>
    </source>
</evidence>
<keyword evidence="2" id="KW-1185">Reference proteome</keyword>
<dbReference type="GeneID" id="60321255"/>